<reference evidence="2" key="1">
    <citation type="submission" date="2019-08" db="EMBL/GenBank/DDBJ databases">
        <authorList>
            <person name="Kucharzyk K."/>
            <person name="Murdoch R.W."/>
            <person name="Higgins S."/>
            <person name="Loffler F."/>
        </authorList>
    </citation>
    <scope>NUCLEOTIDE SEQUENCE</scope>
</reference>
<protein>
    <submittedName>
        <fullName evidence="2">Uncharacterized protein</fullName>
    </submittedName>
</protein>
<feature type="compositionally biased region" description="Basic residues" evidence="1">
    <location>
        <begin position="67"/>
        <end position="80"/>
    </location>
</feature>
<sequence length="150" mass="17895">MKKRRPHAHHPDEDESRAVTRRKGEQRRARDGEQRPPDGEPRTSEPVGEETEDRLSENIRNAEKRVQKPRLAHRQRNRLCQHRDDRRQRRRMHIVEAVEKDHSEQRAFVSLRNGAAIITGGGRIHKKSSNIHIYIKTIRYYTLCVKQWEE</sequence>
<evidence type="ECO:0000313" key="2">
    <source>
        <dbReference type="EMBL" id="MPM74702.1"/>
    </source>
</evidence>
<accession>A0A645CCV1</accession>
<evidence type="ECO:0000256" key="1">
    <source>
        <dbReference type="SAM" id="MobiDB-lite"/>
    </source>
</evidence>
<organism evidence="2">
    <name type="scientific">bioreactor metagenome</name>
    <dbReference type="NCBI Taxonomy" id="1076179"/>
    <lineage>
        <taxon>unclassified sequences</taxon>
        <taxon>metagenomes</taxon>
        <taxon>ecological metagenomes</taxon>
    </lineage>
</organism>
<comment type="caution">
    <text evidence="2">The sequence shown here is derived from an EMBL/GenBank/DDBJ whole genome shotgun (WGS) entry which is preliminary data.</text>
</comment>
<name>A0A645CCV1_9ZZZZ</name>
<feature type="region of interest" description="Disordered" evidence="1">
    <location>
        <begin position="1"/>
        <end position="88"/>
    </location>
</feature>
<dbReference type="AlphaFoldDB" id="A0A645CCV1"/>
<dbReference type="EMBL" id="VSSQ01026145">
    <property type="protein sequence ID" value="MPM74702.1"/>
    <property type="molecule type" value="Genomic_DNA"/>
</dbReference>
<gene>
    <name evidence="2" type="ORF">SDC9_121691</name>
</gene>
<proteinExistence type="predicted"/>
<feature type="compositionally biased region" description="Basic and acidic residues" evidence="1">
    <location>
        <begin position="9"/>
        <end position="43"/>
    </location>
</feature>
<feature type="compositionally biased region" description="Basic and acidic residues" evidence="1">
    <location>
        <begin position="53"/>
        <end position="66"/>
    </location>
</feature>